<dbReference type="OrthoDB" id="3626266at2759"/>
<evidence type="ECO:0000313" key="4">
    <source>
        <dbReference type="Proteomes" id="UP001175353"/>
    </source>
</evidence>
<evidence type="ECO:0000313" key="2">
    <source>
        <dbReference type="EMBL" id="TKA41580.1"/>
    </source>
</evidence>
<dbReference type="AlphaFoldDB" id="A0A4U0UZ96"/>
<reference evidence="1" key="2">
    <citation type="submission" date="2023-06" db="EMBL/GenBank/DDBJ databases">
        <title>Black Yeasts Isolated from many extreme environments.</title>
        <authorList>
            <person name="Coleine C."/>
            <person name="Stajich J.E."/>
            <person name="Selbmann L."/>
        </authorList>
    </citation>
    <scope>NUCLEOTIDE SEQUENCE</scope>
    <source>
        <strain evidence="1">CCFEE 5200</strain>
    </source>
</reference>
<evidence type="ECO:0000313" key="3">
    <source>
        <dbReference type="Proteomes" id="UP000310066"/>
    </source>
</evidence>
<accession>A0A4U0UZ96</accession>
<dbReference type="EMBL" id="JAUJLE010000116">
    <property type="protein sequence ID" value="KAK0980547.1"/>
    <property type="molecule type" value="Genomic_DNA"/>
</dbReference>
<dbReference type="EMBL" id="NAJP01000027">
    <property type="protein sequence ID" value="TKA41580.1"/>
    <property type="molecule type" value="Genomic_DNA"/>
</dbReference>
<protein>
    <submittedName>
        <fullName evidence="2">Uncharacterized protein</fullName>
    </submittedName>
</protein>
<reference evidence="2 3" key="1">
    <citation type="submission" date="2017-03" db="EMBL/GenBank/DDBJ databases">
        <title>Genomes of endolithic fungi from Antarctica.</title>
        <authorList>
            <person name="Coleine C."/>
            <person name="Masonjones S."/>
            <person name="Stajich J.E."/>
        </authorList>
    </citation>
    <scope>NUCLEOTIDE SEQUENCE [LARGE SCALE GENOMIC DNA]</scope>
    <source>
        <strain evidence="2 3">CCFEE 5311</strain>
    </source>
</reference>
<keyword evidence="4" id="KW-1185">Reference proteome</keyword>
<evidence type="ECO:0000313" key="1">
    <source>
        <dbReference type="EMBL" id="KAK0980547.1"/>
    </source>
</evidence>
<organism evidence="2 3">
    <name type="scientific">Friedmanniomyces endolithicus</name>
    <dbReference type="NCBI Taxonomy" id="329885"/>
    <lineage>
        <taxon>Eukaryota</taxon>
        <taxon>Fungi</taxon>
        <taxon>Dikarya</taxon>
        <taxon>Ascomycota</taxon>
        <taxon>Pezizomycotina</taxon>
        <taxon>Dothideomycetes</taxon>
        <taxon>Dothideomycetidae</taxon>
        <taxon>Mycosphaerellales</taxon>
        <taxon>Teratosphaeriaceae</taxon>
        <taxon>Friedmanniomyces</taxon>
    </lineage>
</organism>
<proteinExistence type="predicted"/>
<name>A0A4U0UZ96_9PEZI</name>
<dbReference type="Proteomes" id="UP001175353">
    <property type="component" value="Unassembled WGS sequence"/>
</dbReference>
<dbReference type="Proteomes" id="UP000310066">
    <property type="component" value="Unassembled WGS sequence"/>
</dbReference>
<sequence length="209" mass="23319">MVTASSNIYISATQSHPPKAGGESDNASPQAKSCIWMISVEPHKSHMPFTPKHKVEPVHYYASREGDEDAYRLHTHAIDGIIGTILIKEGAHADAERVLQALEIDLKSGHATQSSGQALDGEDDRWIRNALQVLQTHKFTDKFDVGELMTFAKDYFAKRLDGDGPARIAYPGLHDDHKEKSSKHHFWLTYPTQSPRIGDQESRIYGGLM</sequence>
<comment type="caution">
    <text evidence="2">The sequence shown here is derived from an EMBL/GenBank/DDBJ whole genome shotgun (WGS) entry which is preliminary data.</text>
</comment>
<gene>
    <name evidence="2" type="ORF">B0A54_06468</name>
    <name evidence="1" type="ORF">LTR91_012194</name>
</gene>